<sequence>MIASQPINYTCANLGLLRCGGYMSEDTKIKKPRCTSACKDAEEKTNISVVNWMFTHTLSGVNHEKSVWSPRIARKRRPTPKRRCSINVALLMPEKSSWQTPPPTRGGTNTPETNLHTNFVIPVMR</sequence>
<protein>
    <submittedName>
        <fullName evidence="2">Uncharacterized protein</fullName>
    </submittedName>
</protein>
<accession>G0ULR6</accession>
<dbReference type="AlphaFoldDB" id="G0ULR6"/>
<reference evidence="2" key="1">
    <citation type="journal article" date="2012" name="Proc. Natl. Acad. Sci. U.S.A.">
        <title>Antigenic diversity is generated by distinct evolutionary mechanisms in African trypanosome species.</title>
        <authorList>
            <person name="Jackson A.P."/>
            <person name="Berry A."/>
            <person name="Aslett M."/>
            <person name="Allison H.C."/>
            <person name="Burton P."/>
            <person name="Vavrova-Anderson J."/>
            <person name="Brown R."/>
            <person name="Browne H."/>
            <person name="Corton N."/>
            <person name="Hauser H."/>
            <person name="Gamble J."/>
            <person name="Gilderthorp R."/>
            <person name="Marcello L."/>
            <person name="McQuillan J."/>
            <person name="Otto T.D."/>
            <person name="Quail M.A."/>
            <person name="Sanders M.J."/>
            <person name="van Tonder A."/>
            <person name="Ginger M.L."/>
            <person name="Field M.C."/>
            <person name="Barry J.D."/>
            <person name="Hertz-Fowler C."/>
            <person name="Berriman M."/>
        </authorList>
    </citation>
    <scope>NUCLEOTIDE SEQUENCE</scope>
    <source>
        <strain evidence="2">IL3000</strain>
    </source>
</reference>
<feature type="region of interest" description="Disordered" evidence="1">
    <location>
        <begin position="95"/>
        <end position="125"/>
    </location>
</feature>
<evidence type="ECO:0000256" key="1">
    <source>
        <dbReference type="SAM" id="MobiDB-lite"/>
    </source>
</evidence>
<dbReference type="EMBL" id="HE575318">
    <property type="protein sequence ID" value="CCC90578.1"/>
    <property type="molecule type" value="Genomic_DNA"/>
</dbReference>
<name>G0ULR6_TRYCI</name>
<organism evidence="2">
    <name type="scientific">Trypanosoma congolense (strain IL3000)</name>
    <dbReference type="NCBI Taxonomy" id="1068625"/>
    <lineage>
        <taxon>Eukaryota</taxon>
        <taxon>Discoba</taxon>
        <taxon>Euglenozoa</taxon>
        <taxon>Kinetoplastea</taxon>
        <taxon>Metakinetoplastina</taxon>
        <taxon>Trypanosomatida</taxon>
        <taxon>Trypanosomatidae</taxon>
        <taxon>Trypanosoma</taxon>
        <taxon>Nannomonas</taxon>
    </lineage>
</organism>
<gene>
    <name evidence="2" type="ORF">TCIL3000_5_2950</name>
</gene>
<evidence type="ECO:0000313" key="2">
    <source>
        <dbReference type="EMBL" id="CCC90578.1"/>
    </source>
</evidence>
<proteinExistence type="predicted"/>
<feature type="compositionally biased region" description="Low complexity" evidence="1">
    <location>
        <begin position="105"/>
        <end position="114"/>
    </location>
</feature>